<gene>
    <name evidence="4" type="ORF">GCM10011379_45260</name>
</gene>
<feature type="domain" description="DUF2268" evidence="2">
    <location>
        <begin position="198"/>
        <end position="306"/>
    </location>
</feature>
<dbReference type="InterPro" id="IPR032812">
    <property type="entry name" value="SbsA_Ig"/>
</dbReference>
<dbReference type="EMBL" id="BMIB01000004">
    <property type="protein sequence ID" value="GGH78026.1"/>
    <property type="molecule type" value="Genomic_DNA"/>
</dbReference>
<reference evidence="4" key="1">
    <citation type="journal article" date="2014" name="Int. J. Syst. Evol. Microbiol.">
        <title>Complete genome sequence of Corynebacterium casei LMG S-19264T (=DSM 44701T), isolated from a smear-ripened cheese.</title>
        <authorList>
            <consortium name="US DOE Joint Genome Institute (JGI-PGF)"/>
            <person name="Walter F."/>
            <person name="Albersmeier A."/>
            <person name="Kalinowski J."/>
            <person name="Ruckert C."/>
        </authorList>
    </citation>
    <scope>NUCLEOTIDE SEQUENCE</scope>
    <source>
        <strain evidence="4">CGMCC 1.15290</strain>
    </source>
</reference>
<organism evidence="4 5">
    <name type="scientific">Filimonas zeae</name>
    <dbReference type="NCBI Taxonomy" id="1737353"/>
    <lineage>
        <taxon>Bacteria</taxon>
        <taxon>Pseudomonadati</taxon>
        <taxon>Bacteroidota</taxon>
        <taxon>Chitinophagia</taxon>
        <taxon>Chitinophagales</taxon>
        <taxon>Chitinophagaceae</taxon>
        <taxon>Filimonas</taxon>
    </lineage>
</organism>
<comment type="caution">
    <text evidence="4">The sequence shown here is derived from an EMBL/GenBank/DDBJ whole genome shotgun (WGS) entry which is preliminary data.</text>
</comment>
<evidence type="ECO:0000256" key="1">
    <source>
        <dbReference type="ARBA" id="ARBA00022729"/>
    </source>
</evidence>
<reference evidence="4" key="2">
    <citation type="submission" date="2020-09" db="EMBL/GenBank/DDBJ databases">
        <authorList>
            <person name="Sun Q."/>
            <person name="Zhou Y."/>
        </authorList>
    </citation>
    <scope>NUCLEOTIDE SEQUENCE</scope>
    <source>
        <strain evidence="4">CGMCC 1.15290</strain>
    </source>
</reference>
<protein>
    <recommendedName>
        <fullName evidence="6">DUF2268 domain-containing protein</fullName>
    </recommendedName>
</protein>
<feature type="domain" description="SbsA Ig-like" evidence="3">
    <location>
        <begin position="348"/>
        <end position="451"/>
    </location>
</feature>
<name>A0A917J1R2_9BACT</name>
<dbReference type="InterPro" id="IPR018728">
    <property type="entry name" value="DUF2268"/>
</dbReference>
<keyword evidence="1" id="KW-0732">Signal</keyword>
<dbReference type="Pfam" id="PF13205">
    <property type="entry name" value="Big_5"/>
    <property type="match status" value="1"/>
</dbReference>
<evidence type="ECO:0008006" key="6">
    <source>
        <dbReference type="Google" id="ProtNLM"/>
    </source>
</evidence>
<dbReference type="AlphaFoldDB" id="A0A917J1R2"/>
<evidence type="ECO:0000259" key="3">
    <source>
        <dbReference type="Pfam" id="PF13205"/>
    </source>
</evidence>
<evidence type="ECO:0000313" key="4">
    <source>
        <dbReference type="EMBL" id="GGH78026.1"/>
    </source>
</evidence>
<accession>A0A917J1R2</accession>
<keyword evidence="5" id="KW-1185">Reference proteome</keyword>
<evidence type="ECO:0000259" key="2">
    <source>
        <dbReference type="Pfam" id="PF10026"/>
    </source>
</evidence>
<dbReference type="Pfam" id="PF10026">
    <property type="entry name" value="DUF2268"/>
    <property type="match status" value="1"/>
</dbReference>
<sequence length="454" mass="51744">MFEIAYFQVIQRKQPIDNMQVGKLKTCLLLMCLPFSLVAFGQKQVFVAADINNFWNAYSKINATSDSAQRHNLLRELYLNKASEGLKSLIEVRNYTAQEFVAAITAWPAFWKSIKPATLNVRALYPAIEADINKLRQAYPELKPSTIYFSVGAFRTNGTIQKNKVLIGSEMSLADSTTVLDELPEWRKAFYKEYNPKANLALLCTHEYVHTQQKPLVENLLSSCLYEGVAEFVSCFATGKKSASPAIEYGKANQQRVVNLYVQDLFTMNNDYNWLWGENRNELKVRDLGYYIGYEICERYYQSSGDGKKAIRELIELDYTNEAEVERIVDAAGLLPKKLEVLYRDYENSRPTVTAITPFKNGDKSVKPGLTSITVTFSEPLNGYNTGIDFGPLGESYCPKITRNRTWSADGKSWTFEAELKPGQRYQFVLSNNFRKQNGVRMKSYLIDFTTADN</sequence>
<dbReference type="Proteomes" id="UP000627292">
    <property type="component" value="Unassembled WGS sequence"/>
</dbReference>
<evidence type="ECO:0000313" key="5">
    <source>
        <dbReference type="Proteomes" id="UP000627292"/>
    </source>
</evidence>
<proteinExistence type="predicted"/>